<organism evidence="4">
    <name type="scientific">Brugia pahangi</name>
    <name type="common">Filarial nematode worm</name>
    <dbReference type="NCBI Taxonomy" id="6280"/>
    <lineage>
        <taxon>Eukaryota</taxon>
        <taxon>Metazoa</taxon>
        <taxon>Ecdysozoa</taxon>
        <taxon>Nematoda</taxon>
        <taxon>Chromadorea</taxon>
        <taxon>Rhabditida</taxon>
        <taxon>Spirurina</taxon>
        <taxon>Spiruromorpha</taxon>
        <taxon>Filarioidea</taxon>
        <taxon>Onchocercidae</taxon>
        <taxon>Brugia</taxon>
    </lineage>
</organism>
<dbReference type="Pfam" id="PF01067">
    <property type="entry name" value="Calpain_III"/>
    <property type="match status" value="1"/>
</dbReference>
<evidence type="ECO:0000259" key="1">
    <source>
        <dbReference type="Pfam" id="PF01067"/>
    </source>
</evidence>
<gene>
    <name evidence="2" type="ORF">BPAG_LOCUS6853</name>
</gene>
<reference evidence="4" key="1">
    <citation type="submission" date="2017-02" db="UniProtKB">
        <authorList>
            <consortium name="WormBaseParasite"/>
        </authorList>
    </citation>
    <scope>IDENTIFICATION</scope>
</reference>
<dbReference type="STRING" id="6280.A0A0N4TFA3"/>
<evidence type="ECO:0000313" key="4">
    <source>
        <dbReference type="WBParaSite" id="BPAG_0000689101-mRNA-1"/>
    </source>
</evidence>
<dbReference type="AlphaFoldDB" id="A0A0N4TFA3"/>
<keyword evidence="3" id="KW-1185">Reference proteome</keyword>
<dbReference type="Proteomes" id="UP000278627">
    <property type="component" value="Unassembled WGS sequence"/>
</dbReference>
<proteinExistence type="predicted"/>
<evidence type="ECO:0000313" key="2">
    <source>
        <dbReference type="EMBL" id="VDN88039.1"/>
    </source>
</evidence>
<dbReference type="Gene3D" id="2.60.120.380">
    <property type="match status" value="1"/>
</dbReference>
<accession>A0A0N4TFA3</accession>
<dbReference type="WBParaSite" id="BPAG_0000689101-mRNA-1">
    <property type="protein sequence ID" value="BPAG_0000689101-mRNA-1"/>
    <property type="gene ID" value="BPAG_0000689101"/>
</dbReference>
<feature type="domain" description="Peptidase C2 calpain large subunit" evidence="1">
    <location>
        <begin position="7"/>
        <end position="43"/>
    </location>
</feature>
<dbReference type="InterPro" id="IPR022682">
    <property type="entry name" value="Calpain_domain_III"/>
</dbReference>
<dbReference type="InterPro" id="IPR036213">
    <property type="entry name" value="Calpain_III_sf"/>
</dbReference>
<dbReference type="EMBL" id="UZAD01006888">
    <property type="protein sequence ID" value="VDN88039.1"/>
    <property type="molecule type" value="Genomic_DNA"/>
</dbReference>
<dbReference type="SUPFAM" id="SSF49758">
    <property type="entry name" value="Calpain large subunit, middle domain (domain III)"/>
    <property type="match status" value="1"/>
</dbReference>
<evidence type="ECO:0000313" key="3">
    <source>
        <dbReference type="Proteomes" id="UP000278627"/>
    </source>
</evidence>
<protein>
    <submittedName>
        <fullName evidence="4">Calpain_III domain-containing protein</fullName>
    </submittedName>
</protein>
<reference evidence="2 3" key="2">
    <citation type="submission" date="2018-11" db="EMBL/GenBank/DDBJ databases">
        <authorList>
            <consortium name="Pathogen Informatics"/>
        </authorList>
    </citation>
    <scope>NUCLEOTIDE SEQUENCE [LARGE SCALE GENOMIC DNA]</scope>
</reference>
<name>A0A0N4TFA3_BRUPA</name>
<sequence length="64" mass="7789">NLREKLLYIHRIFITGRFRIPPGNYVIVPSTFEPNEEAEFMLRTEKYSFPIPVCFFFFFFNNFS</sequence>